<proteinExistence type="predicted"/>
<comment type="caution">
    <text evidence="1">The sequence shown here is derived from an EMBL/GenBank/DDBJ whole genome shotgun (WGS) entry which is preliminary data.</text>
</comment>
<sequence>MESTVGLVEIRENEKRKKQSLRARYVYGFVFFATNILAWVLRDYGNIVLDELHYFRICRKKEEDCSHSKGVLRIFFSFMFFTTLGTRKLNQVRNSWHSNWWILKLVLYLLSVMVSFLIPDVYIHIYGEIARIGAGIFLVLQLVSVIEFITWCNDNWMPDSQTKQCDLIGLFFATISCLVSYFGIVAMYFMYAPETSCTFNIFFITWTTILVNVLMIVSLHSKVNRGLLSSAIMSSYIVFLCWSTIQSEPLNDKCKTRKWISNNSDWTTVLGFLIAVFAIVMATLSTGTDSKSFQFREVEAESDDEVPYQYEVFHFILSIGAMYFAMLFISWELDHTTKRWSIDVGWISTWVKFINETFAASLFLWKLISPVVLNKDIQTEEPSPPIRISI</sequence>
<keyword evidence="2" id="KW-1185">Reference proteome</keyword>
<name>A0ACB7UPX5_DIOAL</name>
<protein>
    <submittedName>
        <fullName evidence="1">Serine incorporator/TMS membrane protein</fullName>
    </submittedName>
</protein>
<evidence type="ECO:0000313" key="2">
    <source>
        <dbReference type="Proteomes" id="UP000827976"/>
    </source>
</evidence>
<accession>A0ACB7UPX5</accession>
<dbReference type="EMBL" id="CM037024">
    <property type="protein sequence ID" value="KAH7662788.1"/>
    <property type="molecule type" value="Genomic_DNA"/>
</dbReference>
<evidence type="ECO:0000313" key="1">
    <source>
        <dbReference type="EMBL" id="KAH7662788.1"/>
    </source>
</evidence>
<gene>
    <name evidence="1" type="ORF">IHE45_14G011200</name>
</gene>
<dbReference type="Proteomes" id="UP000827976">
    <property type="component" value="Chromosome 14"/>
</dbReference>
<reference evidence="2" key="1">
    <citation type="journal article" date="2022" name="Nat. Commun.">
        <title>Chromosome evolution and the genetic basis of agronomically important traits in greater yam.</title>
        <authorList>
            <person name="Bredeson J.V."/>
            <person name="Lyons J.B."/>
            <person name="Oniyinde I.O."/>
            <person name="Okereke N.R."/>
            <person name="Kolade O."/>
            <person name="Nnabue I."/>
            <person name="Nwadili C.O."/>
            <person name="Hribova E."/>
            <person name="Parker M."/>
            <person name="Nwogha J."/>
            <person name="Shu S."/>
            <person name="Carlson J."/>
            <person name="Kariba R."/>
            <person name="Muthemba S."/>
            <person name="Knop K."/>
            <person name="Barton G.J."/>
            <person name="Sherwood A.V."/>
            <person name="Lopez-Montes A."/>
            <person name="Asiedu R."/>
            <person name="Jamnadass R."/>
            <person name="Muchugi A."/>
            <person name="Goodstein D."/>
            <person name="Egesi C.N."/>
            <person name="Featherston J."/>
            <person name="Asfaw A."/>
            <person name="Simpson G.G."/>
            <person name="Dolezel J."/>
            <person name="Hendre P.S."/>
            <person name="Van Deynze A."/>
            <person name="Kumar P.L."/>
            <person name="Obidiegwu J.E."/>
            <person name="Bhattacharjee R."/>
            <person name="Rokhsar D.S."/>
        </authorList>
    </citation>
    <scope>NUCLEOTIDE SEQUENCE [LARGE SCALE GENOMIC DNA]</scope>
    <source>
        <strain evidence="2">cv. TDa95/00328</strain>
    </source>
</reference>
<organism evidence="1 2">
    <name type="scientific">Dioscorea alata</name>
    <name type="common">Purple yam</name>
    <dbReference type="NCBI Taxonomy" id="55571"/>
    <lineage>
        <taxon>Eukaryota</taxon>
        <taxon>Viridiplantae</taxon>
        <taxon>Streptophyta</taxon>
        <taxon>Embryophyta</taxon>
        <taxon>Tracheophyta</taxon>
        <taxon>Spermatophyta</taxon>
        <taxon>Magnoliopsida</taxon>
        <taxon>Liliopsida</taxon>
        <taxon>Dioscoreales</taxon>
        <taxon>Dioscoreaceae</taxon>
        <taxon>Dioscorea</taxon>
    </lineage>
</organism>